<sequence length="111" mass="12098">MKKSLTVLTLTAAVFASALSPTASFAATEPASASPSAGSQAYYEDPWYMNKGEVRELYSASGYTYKVQGDNAIVYKKKGVWYLEGTVHGDSLLIQLKNGKPVKEYVIYVTD</sequence>
<evidence type="ECO:0000313" key="2">
    <source>
        <dbReference type="EMBL" id="KZE80152.1"/>
    </source>
</evidence>
<reference evidence="3" key="1">
    <citation type="submission" date="2016-01" db="EMBL/GenBank/DDBJ databases">
        <title>Draft genome of Chromobacterium sp. F49.</title>
        <authorList>
            <person name="Hong K.W."/>
        </authorList>
    </citation>
    <scope>NUCLEOTIDE SEQUENCE [LARGE SCALE GENOMIC DNA]</scope>
    <source>
        <strain evidence="3">M63</strain>
    </source>
</reference>
<dbReference type="EMBL" id="LQRA01000049">
    <property type="protein sequence ID" value="KZE80152.1"/>
    <property type="molecule type" value="Genomic_DNA"/>
</dbReference>
<keyword evidence="3" id="KW-1185">Reference proteome</keyword>
<proteinExistence type="predicted"/>
<gene>
    <name evidence="2" type="ORF">AV654_14285</name>
</gene>
<evidence type="ECO:0000256" key="1">
    <source>
        <dbReference type="SAM" id="SignalP"/>
    </source>
</evidence>
<organism evidence="2 3">
    <name type="scientific">Paenibacillus elgii</name>
    <dbReference type="NCBI Taxonomy" id="189691"/>
    <lineage>
        <taxon>Bacteria</taxon>
        <taxon>Bacillati</taxon>
        <taxon>Bacillota</taxon>
        <taxon>Bacilli</taxon>
        <taxon>Bacillales</taxon>
        <taxon>Paenibacillaceae</taxon>
        <taxon>Paenibacillus</taxon>
    </lineage>
</organism>
<feature type="chain" id="PRO_5007865668" evidence="1">
    <location>
        <begin position="27"/>
        <end position="111"/>
    </location>
</feature>
<name>A0A165RAE9_9BACL</name>
<keyword evidence="1" id="KW-0732">Signal</keyword>
<dbReference type="OrthoDB" id="2661747at2"/>
<dbReference type="Proteomes" id="UP000076563">
    <property type="component" value="Unassembled WGS sequence"/>
</dbReference>
<protein>
    <submittedName>
        <fullName evidence="2">Uncharacterized protein</fullName>
    </submittedName>
</protein>
<dbReference type="RefSeq" id="WP_063180714.1">
    <property type="nucleotide sequence ID" value="NZ_CP121215.1"/>
</dbReference>
<feature type="signal peptide" evidence="1">
    <location>
        <begin position="1"/>
        <end position="26"/>
    </location>
</feature>
<evidence type="ECO:0000313" key="3">
    <source>
        <dbReference type="Proteomes" id="UP000076563"/>
    </source>
</evidence>
<accession>A0A165RAE9</accession>
<dbReference type="AlphaFoldDB" id="A0A165RAE9"/>
<comment type="caution">
    <text evidence="2">The sequence shown here is derived from an EMBL/GenBank/DDBJ whole genome shotgun (WGS) entry which is preliminary data.</text>
</comment>